<dbReference type="AlphaFoldDB" id="A0A270BR15"/>
<dbReference type="EMBL" id="NDFP01000003">
    <property type="protein sequence ID" value="PAL27181.1"/>
    <property type="molecule type" value="Genomic_DNA"/>
</dbReference>
<sequence>MMGLTVTGCKNKTLHIWLWLILNNRMTGYKTERKYPAPLATRSGTVMREGINGAMAENTWPGRFL</sequence>
<keyword evidence="2" id="KW-1185">Reference proteome</keyword>
<evidence type="ECO:0000313" key="2">
    <source>
        <dbReference type="Proteomes" id="UP000216033"/>
    </source>
</evidence>
<gene>
    <name evidence="1" type="ORF">B9K05_04185</name>
</gene>
<dbReference type="Proteomes" id="UP000216033">
    <property type="component" value="Unassembled WGS sequence"/>
</dbReference>
<accession>A0A270BR15</accession>
<protein>
    <submittedName>
        <fullName evidence="1">Uncharacterized protein</fullName>
    </submittedName>
</protein>
<name>A0A270BR15_9PROT</name>
<reference evidence="1 2" key="1">
    <citation type="submission" date="2017-04" db="EMBL/GenBank/DDBJ databases">
        <title>Kefir bacterial isolates.</title>
        <authorList>
            <person name="Kim Y."/>
            <person name="Blasche S."/>
            <person name="Patil K.R."/>
        </authorList>
    </citation>
    <scope>NUCLEOTIDE SEQUENCE [LARGE SCALE GENOMIC DNA]</scope>
    <source>
        <strain evidence="1 2">KR-2</strain>
    </source>
</reference>
<dbReference type="STRING" id="1231343.Absy_006_050"/>
<comment type="caution">
    <text evidence="1">The sequence shown here is derived from an EMBL/GenBank/DDBJ whole genome shotgun (WGS) entry which is preliminary data.</text>
</comment>
<proteinExistence type="predicted"/>
<evidence type="ECO:0000313" key="1">
    <source>
        <dbReference type="EMBL" id="PAL27181.1"/>
    </source>
</evidence>
<organism evidence="1 2">
    <name type="scientific">Acetobacter syzygii</name>
    <dbReference type="NCBI Taxonomy" id="146476"/>
    <lineage>
        <taxon>Bacteria</taxon>
        <taxon>Pseudomonadati</taxon>
        <taxon>Pseudomonadota</taxon>
        <taxon>Alphaproteobacteria</taxon>
        <taxon>Acetobacterales</taxon>
        <taxon>Acetobacteraceae</taxon>
        <taxon>Acetobacter</taxon>
    </lineage>
</organism>